<dbReference type="InterPro" id="IPR011990">
    <property type="entry name" value="TPR-like_helical_dom_sf"/>
</dbReference>
<accession>A0A8D8M5H2</accession>
<dbReference type="AlphaFoldDB" id="A0A8D8M5H2"/>
<protein>
    <submittedName>
        <fullName evidence="1">Uncharacterized protein</fullName>
    </submittedName>
</protein>
<dbReference type="Gene3D" id="1.25.40.10">
    <property type="entry name" value="Tetratricopeptide repeat domain"/>
    <property type="match status" value="1"/>
</dbReference>
<sequence>MDVATTSSIVVSGRDITTSRKPRTDICKESVIILEDSDEENTPEDSEGICLTQLELNVLTERREYFHKTEVKTVELYQLLIEEEIACLSNVIQRHRRLGDETIGAHPYMVHAKTFISGLCLDLIANNPSEVSYWDQYMEFCVELDANCTKERGDTFESILRGEDVSASVYVQMGYTEHNISGNYTKARDYLSRGLEKHKHNVDLYSTRLQLEVGECYAMREQFSGERVYNEGEKTILLGDHLMETYNLMKTNLNLTDSSVLDKLDELVNTTCEEFPCYPVTQLKKKLCQHWNQTVSSSVEAVDMKAKLHLNDTAITDINCRDKLVAMFQTYWKAFVSNKNPKILHRAITSFSLFDLSSPTVRRLLYILLDVGLFYRCLEPQHVSLYFAQLRLENNPIADMKTKLVFRQLGSDPRLSGNEAIWHIKLSTFLNLYGTDTGRLTKLMEMAASSLASPVSLLTVFCRALTRTLSNSDEATLRFVKAVYSLLHAHVAPCSRTQEKLRRALITWLIGRGRASTAKYQYTRLRGGEGGKCVAVRDGVDPMEEGRLHTELLGQLLLYNPVKQDPGDT</sequence>
<name>A0A8D8M5H2_9HEMI</name>
<dbReference type="EMBL" id="HBUF01346343">
    <property type="protein sequence ID" value="CAG6709732.1"/>
    <property type="molecule type" value="Transcribed_RNA"/>
</dbReference>
<proteinExistence type="predicted"/>
<evidence type="ECO:0000313" key="1">
    <source>
        <dbReference type="EMBL" id="CAG6618348.1"/>
    </source>
</evidence>
<organism evidence="1">
    <name type="scientific">Cacopsylla melanoneura</name>
    <dbReference type="NCBI Taxonomy" id="428564"/>
    <lineage>
        <taxon>Eukaryota</taxon>
        <taxon>Metazoa</taxon>
        <taxon>Ecdysozoa</taxon>
        <taxon>Arthropoda</taxon>
        <taxon>Hexapoda</taxon>
        <taxon>Insecta</taxon>
        <taxon>Pterygota</taxon>
        <taxon>Neoptera</taxon>
        <taxon>Paraneoptera</taxon>
        <taxon>Hemiptera</taxon>
        <taxon>Sternorrhyncha</taxon>
        <taxon>Psylloidea</taxon>
        <taxon>Psyllidae</taxon>
        <taxon>Psyllinae</taxon>
        <taxon>Cacopsylla</taxon>
    </lineage>
</organism>
<dbReference type="EMBL" id="HBUF01041882">
    <property type="protein sequence ID" value="CAG6618348.1"/>
    <property type="molecule type" value="Transcribed_RNA"/>
</dbReference>
<reference evidence="1" key="1">
    <citation type="submission" date="2021-05" db="EMBL/GenBank/DDBJ databases">
        <authorList>
            <person name="Alioto T."/>
            <person name="Alioto T."/>
            <person name="Gomez Garrido J."/>
        </authorList>
    </citation>
    <scope>NUCLEOTIDE SEQUENCE</scope>
</reference>